<reference evidence="11" key="2">
    <citation type="submission" date="2025-09" db="UniProtKB">
        <authorList>
            <consortium name="Ensembl"/>
        </authorList>
    </citation>
    <scope>IDENTIFICATION</scope>
</reference>
<accession>A0A3Q2YF54</accession>
<evidence type="ECO:0000256" key="9">
    <source>
        <dbReference type="SAM" id="Phobius"/>
    </source>
</evidence>
<evidence type="ECO:0000259" key="10">
    <source>
        <dbReference type="PROSITE" id="PS50262"/>
    </source>
</evidence>
<dbReference type="GeneTree" id="ENSGT01140000282516"/>
<comment type="subcellular location">
    <subcellularLocation>
        <location evidence="1">Membrane</location>
        <topology evidence="1">Multi-pass membrane protein</topology>
    </subcellularLocation>
</comment>
<dbReference type="InterPro" id="IPR051893">
    <property type="entry name" value="HCARs"/>
</dbReference>
<dbReference type="PANTHER" id="PTHR46048:SF6">
    <property type="entry name" value="HYDROXYCARBOXYLIC ACID RECEPTOR 2"/>
    <property type="match status" value="1"/>
</dbReference>
<proteinExistence type="inferred from homology"/>
<dbReference type="SUPFAM" id="SSF81321">
    <property type="entry name" value="Family A G protein-coupled receptor-like"/>
    <property type="match status" value="1"/>
</dbReference>
<feature type="transmembrane region" description="Helical" evidence="9">
    <location>
        <begin position="16"/>
        <end position="36"/>
    </location>
</feature>
<keyword evidence="12" id="KW-1185">Reference proteome</keyword>
<dbReference type="Gene3D" id="1.20.1070.10">
    <property type="entry name" value="Rhodopsin 7-helix transmembrane proteins"/>
    <property type="match status" value="1"/>
</dbReference>
<feature type="transmembrane region" description="Helical" evidence="9">
    <location>
        <begin position="128"/>
        <end position="147"/>
    </location>
</feature>
<feature type="transmembrane region" description="Helical" evidence="9">
    <location>
        <begin position="48"/>
        <end position="66"/>
    </location>
</feature>
<evidence type="ECO:0000256" key="7">
    <source>
        <dbReference type="ARBA" id="ARBA00023224"/>
    </source>
</evidence>
<feature type="domain" description="G-protein coupled receptors family 1 profile" evidence="10">
    <location>
        <begin position="28"/>
        <end position="283"/>
    </location>
</feature>
<dbReference type="GO" id="GO:0004930">
    <property type="term" value="F:G protein-coupled receptor activity"/>
    <property type="evidence" value="ECO:0007669"/>
    <property type="project" value="UniProtKB-KW"/>
</dbReference>
<dbReference type="InterPro" id="IPR017452">
    <property type="entry name" value="GPCR_Rhodpsn_7TM"/>
</dbReference>
<keyword evidence="6 8" id="KW-0675">Receptor</keyword>
<feature type="transmembrane region" description="Helical" evidence="9">
    <location>
        <begin position="213"/>
        <end position="240"/>
    </location>
</feature>
<dbReference type="PRINTS" id="PR00237">
    <property type="entry name" value="GPCRRHODOPSN"/>
</dbReference>
<comment type="similarity">
    <text evidence="8">Belongs to the G-protein coupled receptor 1 family.</text>
</comment>
<dbReference type="OMA" id="DTFRWHE"/>
<protein>
    <submittedName>
        <fullName evidence="11">Hydroxycarboxylic acid receptor 1</fullName>
    </submittedName>
</protein>
<dbReference type="PANTHER" id="PTHR46048">
    <property type="entry name" value="HYDROXYCARBOXYLIC ACID RECEPTOR 2"/>
    <property type="match status" value="1"/>
</dbReference>
<reference evidence="11" key="1">
    <citation type="submission" date="2025-08" db="UniProtKB">
        <authorList>
            <consortium name="Ensembl"/>
        </authorList>
    </citation>
    <scope>IDENTIFICATION</scope>
</reference>
<evidence type="ECO:0000256" key="4">
    <source>
        <dbReference type="ARBA" id="ARBA00023040"/>
    </source>
</evidence>
<keyword evidence="5 9" id="KW-0472">Membrane</keyword>
<keyword evidence="7 8" id="KW-0807">Transducer</keyword>
<feature type="transmembrane region" description="Helical" evidence="9">
    <location>
        <begin position="86"/>
        <end position="107"/>
    </location>
</feature>
<evidence type="ECO:0000256" key="8">
    <source>
        <dbReference type="RuleBase" id="RU000688"/>
    </source>
</evidence>
<evidence type="ECO:0000256" key="6">
    <source>
        <dbReference type="ARBA" id="ARBA00023170"/>
    </source>
</evidence>
<dbReference type="PROSITE" id="PS00237">
    <property type="entry name" value="G_PROTEIN_RECEP_F1_1"/>
    <property type="match status" value="1"/>
</dbReference>
<evidence type="ECO:0000256" key="5">
    <source>
        <dbReference type="ARBA" id="ARBA00023136"/>
    </source>
</evidence>
<dbReference type="Ensembl" id="ENSHCOT00000024098.1">
    <property type="protein sequence ID" value="ENSHCOP00000016028.1"/>
    <property type="gene ID" value="ENSHCOG00000019729.1"/>
</dbReference>
<feature type="transmembrane region" description="Helical" evidence="9">
    <location>
        <begin position="177"/>
        <end position="197"/>
    </location>
</feature>
<keyword evidence="2 8" id="KW-0812">Transmembrane</keyword>
<name>A0A3Q2YF54_HIPCM</name>
<dbReference type="Pfam" id="PF00001">
    <property type="entry name" value="7tm_1"/>
    <property type="match status" value="1"/>
</dbReference>
<dbReference type="AlphaFoldDB" id="A0A3Q2YF54"/>
<keyword evidence="4 8" id="KW-0297">G-protein coupled receptor</keyword>
<feature type="transmembrane region" description="Helical" evidence="9">
    <location>
        <begin position="260"/>
        <end position="285"/>
    </location>
</feature>
<evidence type="ECO:0000313" key="12">
    <source>
        <dbReference type="Proteomes" id="UP000264820"/>
    </source>
</evidence>
<evidence type="ECO:0000256" key="2">
    <source>
        <dbReference type="ARBA" id="ARBA00022692"/>
    </source>
</evidence>
<evidence type="ECO:0000313" key="11">
    <source>
        <dbReference type="Ensembl" id="ENSHCOP00000016028.1"/>
    </source>
</evidence>
<evidence type="ECO:0000256" key="1">
    <source>
        <dbReference type="ARBA" id="ARBA00004141"/>
    </source>
</evidence>
<dbReference type="Proteomes" id="UP000264820">
    <property type="component" value="Unplaced"/>
</dbReference>
<dbReference type="GO" id="GO:0005886">
    <property type="term" value="C:plasma membrane"/>
    <property type="evidence" value="ECO:0007669"/>
    <property type="project" value="TreeGrafter"/>
</dbReference>
<dbReference type="InterPro" id="IPR000276">
    <property type="entry name" value="GPCR_Rhodpsn"/>
</dbReference>
<keyword evidence="3 9" id="KW-1133">Transmembrane helix</keyword>
<organism evidence="11 12">
    <name type="scientific">Hippocampus comes</name>
    <name type="common">Tiger tail seahorse</name>
    <dbReference type="NCBI Taxonomy" id="109280"/>
    <lineage>
        <taxon>Eukaryota</taxon>
        <taxon>Metazoa</taxon>
        <taxon>Chordata</taxon>
        <taxon>Craniata</taxon>
        <taxon>Vertebrata</taxon>
        <taxon>Euteleostomi</taxon>
        <taxon>Actinopterygii</taxon>
        <taxon>Neopterygii</taxon>
        <taxon>Teleostei</taxon>
        <taxon>Neoteleostei</taxon>
        <taxon>Acanthomorphata</taxon>
        <taxon>Syngnathiaria</taxon>
        <taxon>Syngnathiformes</taxon>
        <taxon>Syngnathoidei</taxon>
        <taxon>Syngnathidae</taxon>
        <taxon>Hippocampus</taxon>
    </lineage>
</organism>
<dbReference type="STRING" id="109280.ENSHCOP00000016028"/>
<dbReference type="PROSITE" id="PS50262">
    <property type="entry name" value="G_PROTEIN_RECEP_F1_2"/>
    <property type="match status" value="1"/>
</dbReference>
<sequence>MHCNFTTTLLVRTLPTLLSVEFILGAVSNGLALWIFCFHLRPWKSSTVLLFNLAVADFLLNMILPFRASYYSSGVKWRFGETLCNVSQFMLALNRTGSTLFLMAIAVDRYIRVVHPHSRINSLSPSKAMCGAAALWLVTVCMTANALSLQNFRSDYCESFLVETSAKGNRLWHKFNFLFSCWMPLLVILFCTARIIAQLRGRQMSQHGKIKKALWFITVVVVLFAICFLPSNITQLLIWIKTQEAIKTLPESEVCDAMDGLTVVFYMTVSLTYLNSALDPVVYYFSSPTFKNICRKSLNLPLGETTESTEKRTRETGSFHVLTSKTARIIVSNTILNNGNIYLYRKQR</sequence>
<evidence type="ECO:0000256" key="3">
    <source>
        <dbReference type="ARBA" id="ARBA00022989"/>
    </source>
</evidence>